<sequence length="280" mass="32031">MDKPKAAYTPSVLKKIEKRPLLNGGAQQQNYETGRVYVFGKDDAQCLDEDDEDTVFEMGKIRARKGKNGQEEKPKSDLQKVNILLRTVFPNDTLSKFALQYGCTVAELKTSNNLYNEQDFYALKHIKIPIQPHSLLTERAEEEKRRENALVGSHSSPCQPRQSSRGDNSDSDYEEIDENTSPNVRTVSISANLKDTEKFLKRMDDDIQKICQSVSNQESDPNDVTRKLTTQCIQPRQVVKKDEDELGMLWSGCGWKSAIVVFIFIAIILPLFYFIYMEEF</sequence>
<evidence type="ECO:0000313" key="4">
    <source>
        <dbReference type="Proteomes" id="UP001152795"/>
    </source>
</evidence>
<gene>
    <name evidence="3" type="ORF">PACLA_8A087311</name>
</gene>
<name>A0A7D9E1U0_PARCT</name>
<proteinExistence type="predicted"/>
<dbReference type="AlphaFoldDB" id="A0A7D9E1U0"/>
<feature type="transmembrane region" description="Helical" evidence="2">
    <location>
        <begin position="258"/>
        <end position="276"/>
    </location>
</feature>
<dbReference type="Gene3D" id="3.10.350.10">
    <property type="entry name" value="LysM domain"/>
    <property type="match status" value="1"/>
</dbReference>
<evidence type="ECO:0000256" key="2">
    <source>
        <dbReference type="SAM" id="Phobius"/>
    </source>
</evidence>
<protein>
    <submittedName>
        <fullName evidence="3">Uncharacterized protein</fullName>
    </submittedName>
</protein>
<dbReference type="InterPro" id="IPR018392">
    <property type="entry name" value="LysM"/>
</dbReference>
<comment type="caution">
    <text evidence="3">The sequence shown here is derived from an EMBL/GenBank/DDBJ whole genome shotgun (WGS) entry which is preliminary data.</text>
</comment>
<dbReference type="Pfam" id="PF01476">
    <property type="entry name" value="LysM"/>
    <property type="match status" value="1"/>
</dbReference>
<feature type="compositionally biased region" description="Polar residues" evidence="1">
    <location>
        <begin position="153"/>
        <end position="166"/>
    </location>
</feature>
<reference evidence="3" key="1">
    <citation type="submission" date="2020-04" db="EMBL/GenBank/DDBJ databases">
        <authorList>
            <person name="Alioto T."/>
            <person name="Alioto T."/>
            <person name="Gomez Garrido J."/>
        </authorList>
    </citation>
    <scope>NUCLEOTIDE SEQUENCE</scope>
    <source>
        <strain evidence="3">A484AB</strain>
    </source>
</reference>
<keyword evidence="4" id="KW-1185">Reference proteome</keyword>
<dbReference type="OrthoDB" id="538216at2759"/>
<evidence type="ECO:0000313" key="3">
    <source>
        <dbReference type="EMBL" id="CAB3997837.1"/>
    </source>
</evidence>
<feature type="compositionally biased region" description="Acidic residues" evidence="1">
    <location>
        <begin position="169"/>
        <end position="178"/>
    </location>
</feature>
<keyword evidence="2" id="KW-0812">Transmembrane</keyword>
<evidence type="ECO:0000256" key="1">
    <source>
        <dbReference type="SAM" id="MobiDB-lite"/>
    </source>
</evidence>
<dbReference type="CDD" id="cd00118">
    <property type="entry name" value="LysM"/>
    <property type="match status" value="1"/>
</dbReference>
<keyword evidence="2" id="KW-1133">Transmembrane helix</keyword>
<dbReference type="InterPro" id="IPR045030">
    <property type="entry name" value="LYSM1-4"/>
</dbReference>
<feature type="region of interest" description="Disordered" evidence="1">
    <location>
        <begin position="140"/>
        <end position="181"/>
    </location>
</feature>
<dbReference type="InterPro" id="IPR036779">
    <property type="entry name" value="LysM_dom_sf"/>
</dbReference>
<dbReference type="EMBL" id="CACRXK020003202">
    <property type="protein sequence ID" value="CAB3997837.1"/>
    <property type="molecule type" value="Genomic_DNA"/>
</dbReference>
<dbReference type="PROSITE" id="PS51782">
    <property type="entry name" value="LYSM"/>
    <property type="match status" value="1"/>
</dbReference>
<accession>A0A7D9E1U0</accession>
<keyword evidence="2" id="KW-0472">Membrane</keyword>
<dbReference type="Proteomes" id="UP001152795">
    <property type="component" value="Unassembled WGS sequence"/>
</dbReference>
<dbReference type="PANTHER" id="PTHR20932">
    <property type="entry name" value="LYSM AND PUTATIVE PEPTIDOGLYCAN-BINDING DOMAIN-CONTAINING PROTEIN"/>
    <property type="match status" value="1"/>
</dbReference>
<dbReference type="PANTHER" id="PTHR20932:SF13">
    <property type="entry name" value="LD36653P"/>
    <property type="match status" value="1"/>
</dbReference>
<organism evidence="3 4">
    <name type="scientific">Paramuricea clavata</name>
    <name type="common">Red gorgonian</name>
    <name type="synonym">Violescent sea-whip</name>
    <dbReference type="NCBI Taxonomy" id="317549"/>
    <lineage>
        <taxon>Eukaryota</taxon>
        <taxon>Metazoa</taxon>
        <taxon>Cnidaria</taxon>
        <taxon>Anthozoa</taxon>
        <taxon>Octocorallia</taxon>
        <taxon>Malacalcyonacea</taxon>
        <taxon>Plexauridae</taxon>
        <taxon>Paramuricea</taxon>
    </lineage>
</organism>